<keyword evidence="1" id="KW-0732">Signal</keyword>
<proteinExistence type="predicted"/>
<comment type="caution">
    <text evidence="2">The sequence shown here is derived from an EMBL/GenBank/DDBJ whole genome shotgun (WGS) entry which is preliminary data.</text>
</comment>
<feature type="signal peptide" evidence="1">
    <location>
        <begin position="1"/>
        <end position="19"/>
    </location>
</feature>
<sequence>MKTLSILLPLVISAALTNAKPVAVENPVKEKVNKVVAVQRISKPMPWQSVRLIGPVILPVANVTLHNETTGQVVVTDGSGNAVLDTAVGDIINALAPNGYKNRLEVTQQAYDRGRSNIYVYNRP</sequence>
<organism evidence="2 3">
    <name type="scientific">Pedobacter lusitanus</name>
    <dbReference type="NCBI Taxonomy" id="1503925"/>
    <lineage>
        <taxon>Bacteria</taxon>
        <taxon>Pseudomonadati</taxon>
        <taxon>Bacteroidota</taxon>
        <taxon>Sphingobacteriia</taxon>
        <taxon>Sphingobacteriales</taxon>
        <taxon>Sphingobacteriaceae</taxon>
        <taxon>Pedobacter</taxon>
    </lineage>
</organism>
<evidence type="ECO:0000313" key="3">
    <source>
        <dbReference type="Proteomes" id="UP000032049"/>
    </source>
</evidence>
<dbReference type="EMBL" id="JXRA01000031">
    <property type="protein sequence ID" value="KIO77652.1"/>
    <property type="molecule type" value="Genomic_DNA"/>
</dbReference>
<dbReference type="STRING" id="1503925.TH53_08405"/>
<protein>
    <recommendedName>
        <fullName evidence="4">TonB-dependent receptor</fullName>
    </recommendedName>
</protein>
<accession>A0A0D0GK78</accession>
<dbReference type="AlphaFoldDB" id="A0A0D0GK78"/>
<evidence type="ECO:0008006" key="4">
    <source>
        <dbReference type="Google" id="ProtNLM"/>
    </source>
</evidence>
<dbReference type="Proteomes" id="UP000032049">
    <property type="component" value="Unassembled WGS sequence"/>
</dbReference>
<reference evidence="2 3" key="1">
    <citation type="submission" date="2015-01" db="EMBL/GenBank/DDBJ databases">
        <title>Draft genome sequence of Pedobacter sp. NL19 isolated from sludge of an effluent treatment pond in an abandoned uranium mine.</title>
        <authorList>
            <person name="Santos T."/>
            <person name="Caetano T."/>
            <person name="Covas C."/>
            <person name="Cruz A."/>
            <person name="Mendo S."/>
        </authorList>
    </citation>
    <scope>NUCLEOTIDE SEQUENCE [LARGE SCALE GENOMIC DNA]</scope>
    <source>
        <strain evidence="2 3">NL19</strain>
    </source>
</reference>
<evidence type="ECO:0000256" key="1">
    <source>
        <dbReference type="SAM" id="SignalP"/>
    </source>
</evidence>
<evidence type="ECO:0000313" key="2">
    <source>
        <dbReference type="EMBL" id="KIO77652.1"/>
    </source>
</evidence>
<keyword evidence="3" id="KW-1185">Reference proteome</keyword>
<dbReference type="RefSeq" id="WP_041880624.1">
    <property type="nucleotide sequence ID" value="NZ_CP157278.1"/>
</dbReference>
<gene>
    <name evidence="2" type="ORF">TH53_08405</name>
</gene>
<feature type="chain" id="PRO_5002210716" description="TonB-dependent receptor" evidence="1">
    <location>
        <begin position="20"/>
        <end position="124"/>
    </location>
</feature>
<name>A0A0D0GK78_9SPHI</name>